<dbReference type="EMBL" id="VWPK01000001">
    <property type="protein sequence ID" value="KAA5614607.1"/>
    <property type="molecule type" value="Genomic_DNA"/>
</dbReference>
<evidence type="ECO:0000313" key="2">
    <source>
        <dbReference type="Proteomes" id="UP000325255"/>
    </source>
</evidence>
<evidence type="ECO:0000313" key="1">
    <source>
        <dbReference type="EMBL" id="KAA5614607.1"/>
    </source>
</evidence>
<accession>A0A5M6J3B2</accession>
<sequence>MRRIGTAVVQDRGPVGGVNLPTLQVILDHKTIAMTMRSSRLATEHLHRAMNKYGTMAGGNPGTAEAASDR</sequence>
<reference evidence="1 2" key="1">
    <citation type="submission" date="2019-09" db="EMBL/GenBank/DDBJ databases">
        <title>Genome sequence of Rhodovastum atsumiense, a diverse member of the Acetobacteraceae family of non-sulfur purple photosynthetic bacteria.</title>
        <authorList>
            <person name="Meyer T."/>
            <person name="Kyndt J."/>
        </authorList>
    </citation>
    <scope>NUCLEOTIDE SEQUENCE [LARGE SCALE GENOMIC DNA]</scope>
    <source>
        <strain evidence="1 2">DSM 21279</strain>
    </source>
</reference>
<dbReference type="InterPro" id="IPR011010">
    <property type="entry name" value="DNA_brk_join_enz"/>
</dbReference>
<dbReference type="Proteomes" id="UP000325255">
    <property type="component" value="Unassembled WGS sequence"/>
</dbReference>
<dbReference type="AlphaFoldDB" id="A0A5M6J3B2"/>
<dbReference type="SUPFAM" id="SSF56349">
    <property type="entry name" value="DNA breaking-rejoining enzymes"/>
    <property type="match status" value="1"/>
</dbReference>
<organism evidence="1 2">
    <name type="scientific">Rhodovastum atsumiense</name>
    <dbReference type="NCBI Taxonomy" id="504468"/>
    <lineage>
        <taxon>Bacteria</taxon>
        <taxon>Pseudomonadati</taxon>
        <taxon>Pseudomonadota</taxon>
        <taxon>Alphaproteobacteria</taxon>
        <taxon>Acetobacterales</taxon>
        <taxon>Acetobacteraceae</taxon>
        <taxon>Rhodovastum</taxon>
    </lineage>
</organism>
<dbReference type="GO" id="GO:0003677">
    <property type="term" value="F:DNA binding"/>
    <property type="evidence" value="ECO:0007669"/>
    <property type="project" value="InterPro"/>
</dbReference>
<keyword evidence="2" id="KW-1185">Reference proteome</keyword>
<comment type="caution">
    <text evidence="1">The sequence shown here is derived from an EMBL/GenBank/DDBJ whole genome shotgun (WGS) entry which is preliminary data.</text>
</comment>
<proteinExistence type="predicted"/>
<gene>
    <name evidence="1" type="ORF">F1189_00280</name>
</gene>
<name>A0A5M6J3B2_9PROT</name>
<protein>
    <submittedName>
        <fullName evidence="1">Uncharacterized protein</fullName>
    </submittedName>
</protein>